<proteinExistence type="predicted"/>
<organism evidence="1">
    <name type="scientific">Anguilla anguilla</name>
    <name type="common">European freshwater eel</name>
    <name type="synonym">Muraena anguilla</name>
    <dbReference type="NCBI Taxonomy" id="7936"/>
    <lineage>
        <taxon>Eukaryota</taxon>
        <taxon>Metazoa</taxon>
        <taxon>Chordata</taxon>
        <taxon>Craniata</taxon>
        <taxon>Vertebrata</taxon>
        <taxon>Euteleostomi</taxon>
        <taxon>Actinopterygii</taxon>
        <taxon>Neopterygii</taxon>
        <taxon>Teleostei</taxon>
        <taxon>Anguilliformes</taxon>
        <taxon>Anguillidae</taxon>
        <taxon>Anguilla</taxon>
    </lineage>
</organism>
<sequence length="12" mass="1393">MVREHVAPLHFG</sequence>
<accession>A0A0E9P855</accession>
<dbReference type="EMBL" id="GBXM01107863">
    <property type="protein sequence ID" value="JAH00714.1"/>
    <property type="molecule type" value="Transcribed_RNA"/>
</dbReference>
<evidence type="ECO:0000313" key="1">
    <source>
        <dbReference type="EMBL" id="JAH00714.1"/>
    </source>
</evidence>
<name>A0A0E9P855_ANGAN</name>
<reference evidence="1" key="2">
    <citation type="journal article" date="2015" name="Fish Shellfish Immunol.">
        <title>Early steps in the European eel (Anguilla anguilla)-Vibrio vulnificus interaction in the gills: Role of the RtxA13 toxin.</title>
        <authorList>
            <person name="Callol A."/>
            <person name="Pajuelo D."/>
            <person name="Ebbesson L."/>
            <person name="Teles M."/>
            <person name="MacKenzie S."/>
            <person name="Amaro C."/>
        </authorList>
    </citation>
    <scope>NUCLEOTIDE SEQUENCE</scope>
</reference>
<reference evidence="1" key="1">
    <citation type="submission" date="2014-11" db="EMBL/GenBank/DDBJ databases">
        <authorList>
            <person name="Amaro Gonzalez C."/>
        </authorList>
    </citation>
    <scope>NUCLEOTIDE SEQUENCE</scope>
</reference>
<protein>
    <submittedName>
        <fullName evidence="1">Uncharacterized protein</fullName>
    </submittedName>
</protein>